<reference evidence="3" key="1">
    <citation type="journal article" date="2016" name="Nat. Genet.">
        <title>The genome sequences of Arachis duranensis and Arachis ipaensis, the diploid ancestors of cultivated peanut.</title>
        <authorList>
            <person name="Bertioli D.J."/>
            <person name="Cannon S.B."/>
            <person name="Froenicke L."/>
            <person name="Huang G."/>
            <person name="Farmer A.D."/>
            <person name="Cannon E.K."/>
            <person name="Liu X."/>
            <person name="Gao D."/>
            <person name="Clevenger J."/>
            <person name="Dash S."/>
            <person name="Ren L."/>
            <person name="Moretzsohn M.C."/>
            <person name="Shirasawa K."/>
            <person name="Huang W."/>
            <person name="Vidigal B."/>
            <person name="Abernathy B."/>
            <person name="Chu Y."/>
            <person name="Niederhuth C.E."/>
            <person name="Umale P."/>
            <person name="Araujo A.C."/>
            <person name="Kozik A."/>
            <person name="Kim K.D."/>
            <person name="Burow M.D."/>
            <person name="Varshney R.K."/>
            <person name="Wang X."/>
            <person name="Zhang X."/>
            <person name="Barkley N."/>
            <person name="Guimaraes P.M."/>
            <person name="Isobe S."/>
            <person name="Guo B."/>
            <person name="Liao B."/>
            <person name="Stalker H.T."/>
            <person name="Schmitz R.J."/>
            <person name="Scheffler B.E."/>
            <person name="Leal-Bertioli S.C."/>
            <person name="Xun X."/>
            <person name="Jackson S.A."/>
            <person name="Michelmore R."/>
            <person name="Ozias-Akins P."/>
        </authorList>
    </citation>
    <scope>NUCLEOTIDE SEQUENCE [LARGE SCALE GENOMIC DNA]</scope>
    <source>
        <strain evidence="3">cv. V14167</strain>
    </source>
</reference>
<protein>
    <submittedName>
        <fullName evidence="4">Protein SIEVE ELEMENT OCCLUSION B-like</fullName>
    </submittedName>
</protein>
<dbReference type="Proteomes" id="UP000515211">
    <property type="component" value="Chromosome 9"/>
</dbReference>
<keyword evidence="3" id="KW-1185">Reference proteome</keyword>
<feature type="domain" description="Sieve element occlusion C-terminal" evidence="2">
    <location>
        <begin position="480"/>
        <end position="546"/>
    </location>
</feature>
<organism evidence="3 4">
    <name type="scientific">Arachis duranensis</name>
    <name type="common">Wild peanut</name>
    <dbReference type="NCBI Taxonomy" id="130453"/>
    <lineage>
        <taxon>Eukaryota</taxon>
        <taxon>Viridiplantae</taxon>
        <taxon>Streptophyta</taxon>
        <taxon>Embryophyta</taxon>
        <taxon>Tracheophyta</taxon>
        <taxon>Spermatophyta</taxon>
        <taxon>Magnoliopsida</taxon>
        <taxon>eudicotyledons</taxon>
        <taxon>Gunneridae</taxon>
        <taxon>Pentapetalae</taxon>
        <taxon>rosids</taxon>
        <taxon>fabids</taxon>
        <taxon>Fabales</taxon>
        <taxon>Fabaceae</taxon>
        <taxon>Papilionoideae</taxon>
        <taxon>50 kb inversion clade</taxon>
        <taxon>dalbergioids sensu lato</taxon>
        <taxon>Dalbergieae</taxon>
        <taxon>Pterocarpus clade</taxon>
        <taxon>Arachis</taxon>
    </lineage>
</organism>
<dbReference type="RefSeq" id="XP_015940766.2">
    <property type="nucleotide sequence ID" value="XM_016085280.3"/>
</dbReference>
<evidence type="ECO:0000259" key="2">
    <source>
        <dbReference type="Pfam" id="PF14577"/>
    </source>
</evidence>
<feature type="domain" description="Sieve element occlusion C-terminal" evidence="2">
    <location>
        <begin position="549"/>
        <end position="678"/>
    </location>
</feature>
<evidence type="ECO:0000259" key="1">
    <source>
        <dbReference type="Pfam" id="PF14576"/>
    </source>
</evidence>
<dbReference type="AlphaFoldDB" id="A0A6P4BP02"/>
<evidence type="ECO:0000313" key="3">
    <source>
        <dbReference type="Proteomes" id="UP000515211"/>
    </source>
</evidence>
<name>A0A6P4BP02_ARADU</name>
<evidence type="ECO:0000313" key="4">
    <source>
        <dbReference type="RefSeq" id="XP_015940766.2"/>
    </source>
</evidence>
<gene>
    <name evidence="4" type="primary">LOC107466305</name>
</gene>
<dbReference type="InterPro" id="IPR027944">
    <property type="entry name" value="SEO_C"/>
</dbReference>
<proteinExistence type="predicted"/>
<reference evidence="4" key="2">
    <citation type="submission" date="2025-08" db="UniProtKB">
        <authorList>
            <consortium name="RefSeq"/>
        </authorList>
    </citation>
    <scope>IDENTIFICATION</scope>
    <source>
        <tissue evidence="4">Whole plant</tissue>
    </source>
</reference>
<dbReference type="GO" id="GO:0010088">
    <property type="term" value="P:phloem development"/>
    <property type="evidence" value="ECO:0007669"/>
    <property type="project" value="InterPro"/>
</dbReference>
<dbReference type="GeneID" id="107466305"/>
<dbReference type="InterPro" id="IPR039299">
    <property type="entry name" value="SEOA"/>
</dbReference>
<dbReference type="PANTHER" id="PTHR33232">
    <property type="entry name" value="PROTEIN SIEVE ELEMENT OCCLUSION B-LIKE"/>
    <property type="match status" value="1"/>
</dbReference>
<dbReference type="InterPro" id="IPR027942">
    <property type="entry name" value="SEO_N"/>
</dbReference>
<sequence>MEQYLQIFVAAYDERINRIIMVHKLSLKSLLQTADREHNPLAMSDEQILEQIYSTHVHSDTKFDVDSLFTLVYTTLRRSTSIVDSFFEGSKSMMEHIDDKMPLANFSSPHCTLKQISFEMCCKPPGEETAHKTALVILNKLSNYEWDGKAVITLAAFALEYGDFWLLAHHQPTDLLAKSVAVLKRVPLLTRPEYAQKHRQAIIEVNNLVKATLQVIELIFELEKFSSYDTKDVPALVPAREHIPVDVYWAIITVVTIVTQIDCLTTQSEKKQELYQYGQKLNFILGRLGKQITLCRHEIEEAEYYRKLRKLFQTPTEIMEVFKVLVFSKDAPQPLFDCATKTTIDIEVLKRKHVYLFISTLDITEEEISVLRAVHESIKTDEQYKIVWVPIVEEWTENLRKKFEVLKAKMQWYVVQHFGSIAGYKYIKEEWHFKKSPMVVVLNPQGKVQHTNAFHLIQAYGMKAFPFTSVEEERIHNEIHWVGPVVGDIHSNIDTWIREQKYIFFYGGKDKEWIQQFSKTAAALANDPIIKDLRISIELFCVEKEDKNLFSRFWNRIESLFVTKAHKAVDSAKQEVQRMLCYKYESGWALLSKGSSVVASGHGSTILKTVTEFDKWKEVVRKKGFETSFREYHERIVRSTHRCAQFEIQNIAGKLPEAIKCPDCPRIMDIFITYKCCHNDNNNVVISSSNDAH</sequence>
<dbReference type="Pfam" id="PF14577">
    <property type="entry name" value="SEO_C"/>
    <property type="match status" value="2"/>
</dbReference>
<accession>A0A6P4BP02</accession>
<feature type="domain" description="Sieve element occlusion N-terminal" evidence="1">
    <location>
        <begin position="44"/>
        <end position="315"/>
    </location>
</feature>
<dbReference type="Pfam" id="PF14576">
    <property type="entry name" value="SEO_N"/>
    <property type="match status" value="1"/>
</dbReference>
<dbReference type="KEGG" id="adu:107466305"/>
<dbReference type="PANTHER" id="PTHR33232:SF18">
    <property type="entry name" value="PROTEIN SIEVE ELEMENT OCCLUSION B-LIKE"/>
    <property type="match status" value="1"/>
</dbReference>
<dbReference type="Gene3D" id="3.40.30.10">
    <property type="entry name" value="Glutaredoxin"/>
    <property type="match status" value="1"/>
</dbReference>